<keyword evidence="2" id="KW-1185">Reference proteome</keyword>
<dbReference type="PANTHER" id="PTHR17609">
    <property type="entry name" value="HMG DOMAIN-CONTAINING PROTEIN 3"/>
    <property type="match status" value="1"/>
</dbReference>
<dbReference type="InterPro" id="IPR039598">
    <property type="entry name" value="HMGXB3"/>
</dbReference>
<proteinExistence type="predicted"/>
<evidence type="ECO:0000313" key="1">
    <source>
        <dbReference type="EMBL" id="RXN23752.1"/>
    </source>
</evidence>
<organism evidence="1 2">
    <name type="scientific">Labeo rohita</name>
    <name type="common">Indian major carp</name>
    <name type="synonym">Cyprinus rohita</name>
    <dbReference type="NCBI Taxonomy" id="84645"/>
    <lineage>
        <taxon>Eukaryota</taxon>
        <taxon>Metazoa</taxon>
        <taxon>Chordata</taxon>
        <taxon>Craniata</taxon>
        <taxon>Vertebrata</taxon>
        <taxon>Euteleostomi</taxon>
        <taxon>Actinopterygii</taxon>
        <taxon>Neopterygii</taxon>
        <taxon>Teleostei</taxon>
        <taxon>Ostariophysi</taxon>
        <taxon>Cypriniformes</taxon>
        <taxon>Cyprinidae</taxon>
        <taxon>Labeoninae</taxon>
        <taxon>Labeonini</taxon>
        <taxon>Labeo</taxon>
    </lineage>
</organism>
<name>A0A498MVV0_LABRO</name>
<dbReference type="EMBL" id="QBIY01012558">
    <property type="protein sequence ID" value="RXN23752.1"/>
    <property type="molecule type" value="Genomic_DNA"/>
</dbReference>
<dbReference type="PANTHER" id="PTHR17609:SF3">
    <property type="entry name" value="SAP DOMAIN-CONTAINING PROTEIN"/>
    <property type="match status" value="1"/>
</dbReference>
<evidence type="ECO:0000313" key="2">
    <source>
        <dbReference type="Proteomes" id="UP000290572"/>
    </source>
</evidence>
<comment type="caution">
    <text evidence="1">The sequence shown here is derived from an EMBL/GenBank/DDBJ whole genome shotgun (WGS) entry which is preliminary data.</text>
</comment>
<sequence length="208" mass="23956">MDITSQNHLKSQCVDYTNGVYAVAKSFSAPSTPIHVIKKTWGLEQRTTCELDACRINTEFAERSNIRSYECHHLRSLAYCPPAERDIPLLTEQALQTMVDDHWIGEDKKDRCLAWQREAIDAGVPLSCLVNICGPSHKKYISVLEPTISFYSRLGRVMVTYDTKTISWLCPCAKPKQPCLHKYVAKWHLFEVDRELFRKTTSEERKCN</sequence>
<evidence type="ECO:0008006" key="3">
    <source>
        <dbReference type="Google" id="ProtNLM"/>
    </source>
</evidence>
<dbReference type="Proteomes" id="UP000290572">
    <property type="component" value="Unassembled WGS sequence"/>
</dbReference>
<reference evidence="1 2" key="1">
    <citation type="submission" date="2018-03" db="EMBL/GenBank/DDBJ databases">
        <title>Draft genome sequence of Rohu Carp (Labeo rohita).</title>
        <authorList>
            <person name="Das P."/>
            <person name="Kushwaha B."/>
            <person name="Joshi C.G."/>
            <person name="Kumar D."/>
            <person name="Nagpure N.S."/>
            <person name="Sahoo L."/>
            <person name="Das S.P."/>
            <person name="Bit A."/>
            <person name="Patnaik S."/>
            <person name="Meher P.K."/>
            <person name="Jayasankar P."/>
            <person name="Koringa P.G."/>
            <person name="Patel N.V."/>
            <person name="Hinsu A.T."/>
            <person name="Kumar R."/>
            <person name="Pandey M."/>
            <person name="Agarwal S."/>
            <person name="Srivastava S."/>
            <person name="Singh M."/>
            <person name="Iquebal M.A."/>
            <person name="Jaiswal S."/>
            <person name="Angadi U.B."/>
            <person name="Kumar N."/>
            <person name="Raza M."/>
            <person name="Shah T.M."/>
            <person name="Rai A."/>
            <person name="Jena J.K."/>
        </authorList>
    </citation>
    <scope>NUCLEOTIDE SEQUENCE [LARGE SCALE GENOMIC DNA]</scope>
    <source>
        <strain evidence="1">DASCIFA01</strain>
        <tissue evidence="1">Testis</tissue>
    </source>
</reference>
<accession>A0A498MVV0</accession>
<protein>
    <recommendedName>
        <fullName evidence="3">SWIM-type domain-containing protein</fullName>
    </recommendedName>
</protein>
<gene>
    <name evidence="1" type="ORF">ROHU_022580</name>
</gene>
<dbReference type="AlphaFoldDB" id="A0A498MVV0"/>